<reference evidence="3 4" key="1">
    <citation type="journal article" date="2014" name="PLoS Genet.">
        <title>Phylogenetically driven sequencing of extremely halophilic archaea reveals strategies for static and dynamic osmo-response.</title>
        <authorList>
            <person name="Becker E.A."/>
            <person name="Seitzer P.M."/>
            <person name="Tritt A."/>
            <person name="Larsen D."/>
            <person name="Krusor M."/>
            <person name="Yao A.I."/>
            <person name="Wu D."/>
            <person name="Madern D."/>
            <person name="Eisen J.A."/>
            <person name="Darling A.E."/>
            <person name="Facciotti M.T."/>
        </authorList>
    </citation>
    <scope>NUCLEOTIDE SEQUENCE [LARGE SCALE GENOMIC DNA]</scope>
    <source>
        <strain evidence="3 4">DSM 13077</strain>
    </source>
</reference>
<name>M0AQK3_9EURY</name>
<protein>
    <recommendedName>
        <fullName evidence="2">Inner membrane protein YgaP-like transmembrane domain-containing protein</fullName>
    </recommendedName>
</protein>
<feature type="transmembrane region" description="Helical" evidence="1">
    <location>
        <begin position="40"/>
        <end position="66"/>
    </location>
</feature>
<accession>M0AQK3</accession>
<dbReference type="RefSeq" id="WP_006667180.1">
    <property type="nucleotide sequence ID" value="NZ_AOIP01000053.1"/>
</dbReference>
<dbReference type="Pfam" id="PF11127">
    <property type="entry name" value="YgaP-like_TM"/>
    <property type="match status" value="1"/>
</dbReference>
<dbReference type="Proteomes" id="UP000011591">
    <property type="component" value="Unassembled WGS sequence"/>
</dbReference>
<evidence type="ECO:0000313" key="4">
    <source>
        <dbReference type="Proteomes" id="UP000011591"/>
    </source>
</evidence>
<evidence type="ECO:0000259" key="2">
    <source>
        <dbReference type="Pfam" id="PF11127"/>
    </source>
</evidence>
<sequence>MGIKHNIGWRDQIARAVGGAGLAAIAIAALSGALDVGTTLSAVTLMIGGILLGTALTQTCLLYRILGFDTAA</sequence>
<organism evidence="3 4">
    <name type="scientific">Natrialba aegyptia DSM 13077</name>
    <dbReference type="NCBI Taxonomy" id="1227491"/>
    <lineage>
        <taxon>Archaea</taxon>
        <taxon>Methanobacteriati</taxon>
        <taxon>Methanobacteriota</taxon>
        <taxon>Stenosarchaea group</taxon>
        <taxon>Halobacteria</taxon>
        <taxon>Halobacteriales</taxon>
        <taxon>Natrialbaceae</taxon>
        <taxon>Natrialba</taxon>
    </lineage>
</organism>
<keyword evidence="4" id="KW-1185">Reference proteome</keyword>
<proteinExistence type="predicted"/>
<feature type="domain" description="Inner membrane protein YgaP-like transmembrane" evidence="2">
    <location>
        <begin position="4"/>
        <end position="71"/>
    </location>
</feature>
<gene>
    <name evidence="3" type="ORF">C480_18967</name>
</gene>
<feature type="transmembrane region" description="Helical" evidence="1">
    <location>
        <begin position="12"/>
        <end position="34"/>
    </location>
</feature>
<evidence type="ECO:0000313" key="3">
    <source>
        <dbReference type="EMBL" id="ELZ00223.1"/>
    </source>
</evidence>
<dbReference type="AlphaFoldDB" id="M0AQK3"/>
<keyword evidence="1" id="KW-0472">Membrane</keyword>
<evidence type="ECO:0000256" key="1">
    <source>
        <dbReference type="SAM" id="Phobius"/>
    </source>
</evidence>
<dbReference type="InterPro" id="IPR021309">
    <property type="entry name" value="YgaP-like_TM"/>
</dbReference>
<comment type="caution">
    <text evidence="3">The sequence shown here is derived from an EMBL/GenBank/DDBJ whole genome shotgun (WGS) entry which is preliminary data.</text>
</comment>
<dbReference type="EMBL" id="AOIP01000053">
    <property type="protein sequence ID" value="ELZ00223.1"/>
    <property type="molecule type" value="Genomic_DNA"/>
</dbReference>
<keyword evidence="1" id="KW-0812">Transmembrane</keyword>
<keyword evidence="1" id="KW-1133">Transmembrane helix</keyword>